<protein>
    <submittedName>
        <fullName evidence="1">Uncharacterized protein</fullName>
    </submittedName>
</protein>
<evidence type="ECO:0000313" key="1">
    <source>
        <dbReference type="EMBL" id="KAH7836368.1"/>
    </source>
</evidence>
<keyword evidence="2" id="KW-1185">Reference proteome</keyword>
<organism evidence="1 2">
    <name type="scientific">Vaccinium darrowii</name>
    <dbReference type="NCBI Taxonomy" id="229202"/>
    <lineage>
        <taxon>Eukaryota</taxon>
        <taxon>Viridiplantae</taxon>
        <taxon>Streptophyta</taxon>
        <taxon>Embryophyta</taxon>
        <taxon>Tracheophyta</taxon>
        <taxon>Spermatophyta</taxon>
        <taxon>Magnoliopsida</taxon>
        <taxon>eudicotyledons</taxon>
        <taxon>Gunneridae</taxon>
        <taxon>Pentapetalae</taxon>
        <taxon>asterids</taxon>
        <taxon>Ericales</taxon>
        <taxon>Ericaceae</taxon>
        <taxon>Vaccinioideae</taxon>
        <taxon>Vaccinieae</taxon>
        <taxon>Vaccinium</taxon>
    </lineage>
</organism>
<reference evidence="1 2" key="1">
    <citation type="journal article" date="2021" name="Hortic Res">
        <title>High-quality reference genome and annotation aids understanding of berry development for evergreen blueberry (Vaccinium darrowii).</title>
        <authorList>
            <person name="Yu J."/>
            <person name="Hulse-Kemp A.M."/>
            <person name="Babiker E."/>
            <person name="Staton M."/>
        </authorList>
    </citation>
    <scope>NUCLEOTIDE SEQUENCE [LARGE SCALE GENOMIC DNA]</scope>
    <source>
        <strain evidence="2">cv. NJ 8807/NJ 8810</strain>
        <tissue evidence="1">Young leaf</tissue>
    </source>
</reference>
<sequence length="712" mass="80277">MAYRLCSSSFSPTQDHHHFFSNSLTSPPLLRTTPFPHTLSLQHFNYPFSLNQRTYPQIAPVSIQDPIVQQTHNSSSSQDSDSGLYPESEKPNPSSKSYVWVNPKSPRAPQLRQRTYDARYAYLVKIAESLNSCNPNEEDVYGTLDVLGEKIVEHDAVVVINSMSNPETAPFALKYFQEKLEVVSKEVILYNVTFKVFRKCKDLDRAEKLFDEMVQRGVKPDNITFSAIISCARQSNLPEKAVEWYEKMPTYGCQPDDIHHAVIIDAYGRTGNIDMALSLYDRARAKKWRLDALTFATLIKIYGMSGNFEGCLNVYEEMKALNVKSNLTVYNSLLDAMGRAKRPWQAKSIYEEMIANGFKPSWATYAALLRAFGRARYGYDALGVYREMKEKGLELNVTLYNTILAMFADLGYVDEALEVFEDMKRSGTCKPDSRTFSSLMTVYSCSGKVSEAEALFDEMLAAGFEPTIFILTSLVQCYGKANRTDDVVRTFNWILVLDLTPDERFCCCLLNVLARTPEQELGKLISCIEKANAKLGYVVKLLVEGGNGEEQNITTETRELINLVGADIRRPYCNSLIDLCVNLNMLERACELFNLALTLELYTDIQSKSPVLWSLNLKSLSHGAAVTALHVWMNDLSKVLESGEDLPSLLGINTGHGKHRYPDTSLAAVLESRLKELNAPFHESPDKVGWFTTTKVAAKLWLESRRSHELVS</sequence>
<gene>
    <name evidence="1" type="ORF">Vadar_000400</name>
</gene>
<name>A0ACB7X6Q9_9ERIC</name>
<proteinExistence type="predicted"/>
<dbReference type="Proteomes" id="UP000828048">
    <property type="component" value="Chromosome 6"/>
</dbReference>
<dbReference type="EMBL" id="CM037156">
    <property type="protein sequence ID" value="KAH7836368.1"/>
    <property type="molecule type" value="Genomic_DNA"/>
</dbReference>
<comment type="caution">
    <text evidence="1">The sequence shown here is derived from an EMBL/GenBank/DDBJ whole genome shotgun (WGS) entry which is preliminary data.</text>
</comment>
<accession>A0ACB7X6Q9</accession>
<evidence type="ECO:0000313" key="2">
    <source>
        <dbReference type="Proteomes" id="UP000828048"/>
    </source>
</evidence>